<evidence type="ECO:0000259" key="1">
    <source>
        <dbReference type="Pfam" id="PF09722"/>
    </source>
</evidence>
<dbReference type="Pfam" id="PF09722">
    <property type="entry name" value="Xre_MbcA_ParS_C"/>
    <property type="match status" value="1"/>
</dbReference>
<proteinExistence type="predicted"/>
<dbReference type="Proteomes" id="UP001500392">
    <property type="component" value="Unassembled WGS sequence"/>
</dbReference>
<name>A0ABP7W6D9_9GAMM</name>
<organism evidence="2 3">
    <name type="scientific">Zhongshania borealis</name>
    <dbReference type="NCBI Taxonomy" id="889488"/>
    <lineage>
        <taxon>Bacteria</taxon>
        <taxon>Pseudomonadati</taxon>
        <taxon>Pseudomonadota</taxon>
        <taxon>Gammaproteobacteria</taxon>
        <taxon>Cellvibrionales</taxon>
        <taxon>Spongiibacteraceae</taxon>
        <taxon>Zhongshania</taxon>
    </lineage>
</organism>
<protein>
    <recommendedName>
        <fullName evidence="1">Antitoxin Xre/MbcA/ParS-like toxin-binding domain-containing protein</fullName>
    </recommendedName>
</protein>
<gene>
    <name evidence="2" type="ORF">GCM10022414_00940</name>
</gene>
<accession>A0ABP7W6D9</accession>
<feature type="domain" description="Antitoxin Xre/MbcA/ParS-like toxin-binding" evidence="1">
    <location>
        <begin position="19"/>
        <end position="66"/>
    </location>
</feature>
<keyword evidence="3" id="KW-1185">Reference proteome</keyword>
<evidence type="ECO:0000313" key="3">
    <source>
        <dbReference type="Proteomes" id="UP001500392"/>
    </source>
</evidence>
<dbReference type="EMBL" id="BAABDM010000001">
    <property type="protein sequence ID" value="GAA4082245.1"/>
    <property type="molecule type" value="Genomic_DNA"/>
</dbReference>
<comment type="caution">
    <text evidence="2">The sequence shown here is derived from an EMBL/GenBank/DDBJ whole genome shotgun (WGS) entry which is preliminary data.</text>
</comment>
<sequence>MQRSESFDSNARLAKLRDAAIDMMGGNESAALSWLRVFGGQSPLAHAATECGARDVEDLIGRIQRGVFS</sequence>
<reference evidence="3" key="1">
    <citation type="journal article" date="2019" name="Int. J. Syst. Evol. Microbiol.">
        <title>The Global Catalogue of Microorganisms (GCM) 10K type strain sequencing project: providing services to taxonomists for standard genome sequencing and annotation.</title>
        <authorList>
            <consortium name="The Broad Institute Genomics Platform"/>
            <consortium name="The Broad Institute Genome Sequencing Center for Infectious Disease"/>
            <person name="Wu L."/>
            <person name="Ma J."/>
        </authorList>
    </citation>
    <scope>NUCLEOTIDE SEQUENCE [LARGE SCALE GENOMIC DNA]</scope>
    <source>
        <strain evidence="3">JCM 17304</strain>
    </source>
</reference>
<dbReference type="InterPro" id="IPR024467">
    <property type="entry name" value="Xre/MbcA/ParS-like_toxin-bd"/>
</dbReference>
<evidence type="ECO:0000313" key="2">
    <source>
        <dbReference type="EMBL" id="GAA4082245.1"/>
    </source>
</evidence>